<evidence type="ECO:0000259" key="3">
    <source>
        <dbReference type="Pfam" id="PF07683"/>
    </source>
</evidence>
<dbReference type="InterPro" id="IPR003495">
    <property type="entry name" value="CobW/HypB/UreG_nucleotide-bd"/>
</dbReference>
<accession>N8XGE3</accession>
<name>N8XGE3_ACIBZ</name>
<proteinExistence type="predicted"/>
<dbReference type="GO" id="GO:0005737">
    <property type="term" value="C:cytoplasm"/>
    <property type="evidence" value="ECO:0007669"/>
    <property type="project" value="TreeGrafter"/>
</dbReference>
<dbReference type="Proteomes" id="UP000013270">
    <property type="component" value="Unassembled WGS sequence"/>
</dbReference>
<dbReference type="InterPro" id="IPR051316">
    <property type="entry name" value="Zinc-reg_GTPase_activator"/>
</dbReference>
<sequence length="356" mass="41291">MERIEYSHSYVYFIRLGDILKIFTEKAVKTHIISGFLGAGKTTLLQHLLQQKPEGETWAILMNEFGQIGVDQQLLPQDSGYEVKELLGGCLCCAGQLPMQIALSRLIFDKRPDRLFIEPTGLGHPAQLLEQLTEPQWQAQIDMRALVTVIDGSRLNDQQWISQELYQDQLKAAQLVVVSHTDLMSESDFLALDEFKKDYFAYIQTWLLAEQGHLDIQQLDVAHQGIQRKVVPLIQVQKKLTAEDELPVIKQLPYHYVETSNGYTVVGWKFSKRWQFDFYQLLDVLCEQTDWLRIKGIFNTDQGWMTFNFNPDHINYKSGEESIDNRIELITQHDRDWESLENALLNCRVDLLEKTQ</sequence>
<reference evidence="4 5" key="1">
    <citation type="submission" date="2013-02" db="EMBL/GenBank/DDBJ databases">
        <title>The Genome Sequence of Acinetobacter bereziniae NIPH 3.</title>
        <authorList>
            <consortium name="The Broad Institute Genome Sequencing Platform"/>
            <consortium name="The Broad Institute Genome Sequencing Center for Infectious Disease"/>
            <person name="Cerqueira G."/>
            <person name="Feldgarden M."/>
            <person name="Courvalin P."/>
            <person name="Perichon B."/>
            <person name="Grillot-Courvalin C."/>
            <person name="Clermont D."/>
            <person name="Rocha E."/>
            <person name="Yoon E.-J."/>
            <person name="Nemec A."/>
            <person name="Walker B."/>
            <person name="Young S.K."/>
            <person name="Zeng Q."/>
            <person name="Gargeya S."/>
            <person name="Fitzgerald M."/>
            <person name="Haas B."/>
            <person name="Abouelleil A."/>
            <person name="Alvarado L."/>
            <person name="Arachchi H.M."/>
            <person name="Berlin A.M."/>
            <person name="Chapman S.B."/>
            <person name="Dewar J."/>
            <person name="Goldberg J."/>
            <person name="Griggs A."/>
            <person name="Gujja S."/>
            <person name="Hansen M."/>
            <person name="Howarth C."/>
            <person name="Imamovic A."/>
            <person name="Larimer J."/>
            <person name="McCowan C."/>
            <person name="Murphy C."/>
            <person name="Neiman D."/>
            <person name="Pearson M."/>
            <person name="Priest M."/>
            <person name="Roberts A."/>
            <person name="Saif S."/>
            <person name="Shea T."/>
            <person name="Sisk P."/>
            <person name="Sykes S."/>
            <person name="Wortman J."/>
            <person name="Nusbaum C."/>
            <person name="Birren B."/>
        </authorList>
    </citation>
    <scope>NUCLEOTIDE SEQUENCE [LARGE SCALE GENOMIC DNA]</scope>
    <source>
        <strain evidence="4 5">NIPH 3</strain>
    </source>
</reference>
<gene>
    <name evidence="4" type="ORF">F963_00524</name>
</gene>
<dbReference type="PATRIC" id="fig|1217651.3.peg.505"/>
<dbReference type="AlphaFoldDB" id="N8XGE3"/>
<comment type="caution">
    <text evidence="4">The sequence shown here is derived from an EMBL/GenBank/DDBJ whole genome shotgun (WGS) entry which is preliminary data.</text>
</comment>
<comment type="function">
    <text evidence="1">Zinc chaperone that directly transfers zinc cofactor to target proteins, thereby activating them. Zinc is transferred from the CXCC motif in the GTPase domain to the zinc binding site in target proteins in a process requiring GTP hydrolysis.</text>
</comment>
<dbReference type="PANTHER" id="PTHR13748:SF46">
    <property type="entry name" value="ZINC CHAPERONE YEIR"/>
    <property type="match status" value="1"/>
</dbReference>
<dbReference type="PANTHER" id="PTHR13748">
    <property type="entry name" value="COBW-RELATED"/>
    <property type="match status" value="1"/>
</dbReference>
<dbReference type="CDD" id="cd03112">
    <property type="entry name" value="CobW-like"/>
    <property type="match status" value="1"/>
</dbReference>
<evidence type="ECO:0000313" key="4">
    <source>
        <dbReference type="EMBL" id="ENV23411.1"/>
    </source>
</evidence>
<dbReference type="EMBL" id="APPK01000012">
    <property type="protein sequence ID" value="ENV23411.1"/>
    <property type="molecule type" value="Genomic_DNA"/>
</dbReference>
<dbReference type="InterPro" id="IPR011629">
    <property type="entry name" value="CobW-like_C"/>
</dbReference>
<feature type="domain" description="CobW/HypB/UreG nucleotide-binding" evidence="2">
    <location>
        <begin position="30"/>
        <end position="189"/>
    </location>
</feature>
<dbReference type="Pfam" id="PF02492">
    <property type="entry name" value="cobW"/>
    <property type="match status" value="1"/>
</dbReference>
<protein>
    <recommendedName>
        <fullName evidence="6">CobW/HypB/UreG nucleotide-binding domain-containing protein</fullName>
    </recommendedName>
</protein>
<dbReference type="Pfam" id="PF07683">
    <property type="entry name" value="CobW_C"/>
    <property type="match status" value="1"/>
</dbReference>
<evidence type="ECO:0000259" key="2">
    <source>
        <dbReference type="Pfam" id="PF02492"/>
    </source>
</evidence>
<evidence type="ECO:0000313" key="5">
    <source>
        <dbReference type="Proteomes" id="UP000013270"/>
    </source>
</evidence>
<evidence type="ECO:0000256" key="1">
    <source>
        <dbReference type="ARBA" id="ARBA00045658"/>
    </source>
</evidence>
<evidence type="ECO:0008006" key="6">
    <source>
        <dbReference type="Google" id="ProtNLM"/>
    </source>
</evidence>
<dbReference type="SUPFAM" id="SSF52540">
    <property type="entry name" value="P-loop containing nucleoside triphosphate hydrolases"/>
    <property type="match status" value="1"/>
</dbReference>
<dbReference type="Gene3D" id="3.40.50.300">
    <property type="entry name" value="P-loop containing nucleotide triphosphate hydrolases"/>
    <property type="match status" value="1"/>
</dbReference>
<organism evidence="4 5">
    <name type="scientific">Acinetobacter bereziniae NIPH 3</name>
    <dbReference type="NCBI Taxonomy" id="1217651"/>
    <lineage>
        <taxon>Bacteria</taxon>
        <taxon>Pseudomonadati</taxon>
        <taxon>Pseudomonadota</taxon>
        <taxon>Gammaproteobacteria</taxon>
        <taxon>Moraxellales</taxon>
        <taxon>Moraxellaceae</taxon>
        <taxon>Acinetobacter</taxon>
    </lineage>
</organism>
<feature type="domain" description="CobW C-terminal" evidence="3">
    <location>
        <begin position="266"/>
        <end position="348"/>
    </location>
</feature>
<dbReference type="InterPro" id="IPR027417">
    <property type="entry name" value="P-loop_NTPase"/>
</dbReference>
<dbReference type="HOGENOM" id="CLU_017452_1_2_6"/>